<dbReference type="RefSeq" id="WP_341426602.1">
    <property type="nucleotide sequence ID" value="NZ_JBBUTG010000009.1"/>
</dbReference>
<feature type="signal peptide" evidence="3">
    <location>
        <begin position="1"/>
        <end position="23"/>
    </location>
</feature>
<keyword evidence="5" id="KW-1185">Reference proteome</keyword>
<keyword evidence="1" id="KW-0802">TPR repeat</keyword>
<dbReference type="PROSITE" id="PS51257">
    <property type="entry name" value="PROKAR_LIPOPROTEIN"/>
    <property type="match status" value="1"/>
</dbReference>
<gene>
    <name evidence="4" type="ORF">AACH06_15280</name>
</gene>
<proteinExistence type="predicted"/>
<evidence type="ECO:0000256" key="2">
    <source>
        <dbReference type="SAM" id="MobiDB-lite"/>
    </source>
</evidence>
<reference evidence="4 5" key="1">
    <citation type="submission" date="2024-04" db="EMBL/GenBank/DDBJ databases">
        <title>Novel species of the genus Ideonella isolated from streams.</title>
        <authorList>
            <person name="Lu H."/>
        </authorList>
    </citation>
    <scope>NUCLEOTIDE SEQUENCE [LARGE SCALE GENOMIC DNA]</scope>
    <source>
        <strain evidence="4 5">DXS29W</strain>
    </source>
</reference>
<evidence type="ECO:0000313" key="5">
    <source>
        <dbReference type="Proteomes" id="UP001371218"/>
    </source>
</evidence>
<dbReference type="Pfam" id="PF13174">
    <property type="entry name" value="TPR_6"/>
    <property type="match status" value="1"/>
</dbReference>
<dbReference type="Pfam" id="PF14559">
    <property type="entry name" value="TPR_19"/>
    <property type="match status" value="1"/>
</dbReference>
<dbReference type="EMBL" id="JBBUTG010000009">
    <property type="protein sequence ID" value="MEK8032189.1"/>
    <property type="molecule type" value="Genomic_DNA"/>
</dbReference>
<accession>A0ABU9BST7</accession>
<dbReference type="Pfam" id="PF13432">
    <property type="entry name" value="TPR_16"/>
    <property type="match status" value="2"/>
</dbReference>
<dbReference type="InterPro" id="IPR011990">
    <property type="entry name" value="TPR-like_helical_dom_sf"/>
</dbReference>
<dbReference type="PROSITE" id="PS50005">
    <property type="entry name" value="TPR"/>
    <property type="match status" value="2"/>
</dbReference>
<feature type="region of interest" description="Disordered" evidence="2">
    <location>
        <begin position="1029"/>
        <end position="1048"/>
    </location>
</feature>
<evidence type="ECO:0000313" key="4">
    <source>
        <dbReference type="EMBL" id="MEK8032189.1"/>
    </source>
</evidence>
<dbReference type="SMART" id="SM00028">
    <property type="entry name" value="TPR"/>
    <property type="match status" value="7"/>
</dbReference>
<evidence type="ECO:0000256" key="1">
    <source>
        <dbReference type="PROSITE-ProRule" id="PRU00339"/>
    </source>
</evidence>
<name>A0ABU9BST7_9BURK</name>
<feature type="repeat" description="TPR" evidence="1">
    <location>
        <begin position="127"/>
        <end position="160"/>
    </location>
</feature>
<dbReference type="InterPro" id="IPR019734">
    <property type="entry name" value="TPR_rpt"/>
</dbReference>
<organism evidence="4 5">
    <name type="scientific">Ideonella lacteola</name>
    <dbReference type="NCBI Taxonomy" id="2984193"/>
    <lineage>
        <taxon>Bacteria</taxon>
        <taxon>Pseudomonadati</taxon>
        <taxon>Pseudomonadota</taxon>
        <taxon>Betaproteobacteria</taxon>
        <taxon>Burkholderiales</taxon>
        <taxon>Sphaerotilaceae</taxon>
        <taxon>Ideonella</taxon>
    </lineage>
</organism>
<dbReference type="Proteomes" id="UP001371218">
    <property type="component" value="Unassembled WGS sequence"/>
</dbReference>
<dbReference type="Gene3D" id="1.25.40.10">
    <property type="entry name" value="Tetratricopeptide repeat domain"/>
    <property type="match status" value="6"/>
</dbReference>
<comment type="caution">
    <text evidence="4">The sequence shown here is derived from an EMBL/GenBank/DDBJ whole genome shotgun (WGS) entry which is preliminary data.</text>
</comment>
<sequence>MRTPLFRLTLLAAALGLSACAHKRQDNADDAPTLKTLAGREYKVAPDGGIAGNEDQAIDAYNRFLAAAPNAPQRPQAMRRLGDLAMDSADAKAANAQAGAAPDPDYKAAIQRYQDYLKAYPKDPDNDRVYYQLARAHEQGGELEVALKTLDQLVKQYPDTRYLDEAQFRRGELLFTARNYAAAEQAYAIVLKKPDSVYRDRALYMHGWSVFKQGRLEEALASFFGVLDLKLGSLQSDDELEKIEALTRADRELVEDTFRVSSLSLENLKGAESVPAYIDSDVRKTYEFRVYEQLSALYLKQDRPKDAADALNAFARRQPLHAQAPLMQARVIEIQQQSGFDSLALESKKEYVGRYGVGSEFRKANPEGWERAQPLVKTHLTELATRYHASAQKTHATADVQEAVRWYRDLLDGFPDDAAAPRNHFLLAELLFEDKQFAAAAAEYETSAYKYPPHPQSADAGYAALLAYAEQDKRARAEGNTAAVTALQRTAVDSSLRFAQANPNDSRAAPVLTNAADKLYVLGEGDKAAAVAQQVLASQPPAAPALRKVAWTVVAHTAFEANAFDRAEKAYAEVLALTPEKDASRTELTERMAAAIYKQGEAARSAGANQDAAGHFARVAQVAPNSAVRTAAQYDAAASQIAMKDWAGAARTLEDFRQRFPKHQLADDVTAKLALAYTELGQWAPAAAEYERLASVQKDPELARSAQWQAAEMYEKAAQGGTASARKASATAYERYLRQYPAPLEPAVEARYRLVKLAQAEGNAARALALQKEIFQADQAGGSARTGRTKTLGAMAALAMAEPVRASYAQVQLVEPLQKQLKLKKTKLEETLKAYSVAADYGVAEVVTASTYQIGALYQDFGKSLLGSQRPKKLSKLELEQYNVLLEEQAFPFEEKAIELHEVNAKRTADGIYDEWVQKSFTALRELRPGRWGKAERADNGPSKAAQLNNQAIALRQKGEFGKAREAYEAAIAADANYAPASLNLGVLHDLYLNHPDEALALYSRYLALTPAGDPAVTKWVADVKTRAKPAPAAPAAAAAASSPKDKP</sequence>
<dbReference type="PANTHER" id="PTHR12558:SF13">
    <property type="entry name" value="CELL DIVISION CYCLE PROTEIN 27 HOMOLOG"/>
    <property type="match status" value="1"/>
</dbReference>
<feature type="repeat" description="TPR" evidence="1">
    <location>
        <begin position="548"/>
        <end position="581"/>
    </location>
</feature>
<evidence type="ECO:0000256" key="3">
    <source>
        <dbReference type="SAM" id="SignalP"/>
    </source>
</evidence>
<feature type="chain" id="PRO_5046276830" evidence="3">
    <location>
        <begin position="24"/>
        <end position="1048"/>
    </location>
</feature>
<dbReference type="SUPFAM" id="SSF48452">
    <property type="entry name" value="TPR-like"/>
    <property type="match status" value="4"/>
</dbReference>
<protein>
    <submittedName>
        <fullName evidence="4">Tetratricopeptide repeat protein</fullName>
    </submittedName>
</protein>
<keyword evidence="3" id="KW-0732">Signal</keyword>
<dbReference type="PANTHER" id="PTHR12558">
    <property type="entry name" value="CELL DIVISION CYCLE 16,23,27"/>
    <property type="match status" value="1"/>
</dbReference>